<dbReference type="EC" id="2.1.1.6" evidence="1"/>
<keyword evidence="5" id="KW-0128">Catecholamine metabolism</keyword>
<evidence type="ECO:0000256" key="6">
    <source>
        <dbReference type="ARBA" id="ARBA00023453"/>
    </source>
</evidence>
<dbReference type="PANTHER" id="PTHR43836:SF2">
    <property type="entry name" value="CATECHOL O-METHYLTRANSFERASE 1-RELATED"/>
    <property type="match status" value="1"/>
</dbReference>
<dbReference type="EMBL" id="KQ965751">
    <property type="protein sequence ID" value="KXS16690.1"/>
    <property type="molecule type" value="Genomic_DNA"/>
</dbReference>
<keyword evidence="8" id="KW-1185">Reference proteome</keyword>
<organism evidence="7 8">
    <name type="scientific">Gonapodya prolifera (strain JEL478)</name>
    <name type="common">Monoblepharis prolifera</name>
    <dbReference type="NCBI Taxonomy" id="1344416"/>
    <lineage>
        <taxon>Eukaryota</taxon>
        <taxon>Fungi</taxon>
        <taxon>Fungi incertae sedis</taxon>
        <taxon>Chytridiomycota</taxon>
        <taxon>Chytridiomycota incertae sedis</taxon>
        <taxon>Monoblepharidomycetes</taxon>
        <taxon>Monoblepharidales</taxon>
        <taxon>Gonapodyaceae</taxon>
        <taxon>Gonapodya</taxon>
    </lineage>
</organism>
<name>A0A139AIS4_GONPJ</name>
<keyword evidence="2 7" id="KW-0489">Methyltransferase</keyword>
<sequence length="233" mass="25586">MATDTTKRPVHEVILEKVKLQATPGDAQSVVDVMDKLGWDNHWHMSLGDAKAVFVRQAIREHKPRTLLELGTYIGYSATVIGSEMVATWKELGGGDPKPLLLSLDINETTTAVAKQIATIAGLVSPTGQSTVEFLVGDCLKIIPTLKERFPNGFDAVFIDCWKQLYLPSIKLLEEHGLLHSGSVVIGDNILNPGAPDFLAHVRNSPRYETTVHESTVEYTNDKDWVTVSKVVA</sequence>
<dbReference type="Gene3D" id="3.40.50.150">
    <property type="entry name" value="Vaccinia Virus protein VP39"/>
    <property type="match status" value="1"/>
</dbReference>
<protein>
    <recommendedName>
        <fullName evidence="1">catechol O-methyltransferase</fullName>
        <ecNumber evidence="1">2.1.1.6</ecNumber>
    </recommendedName>
</protein>
<dbReference type="Proteomes" id="UP000070544">
    <property type="component" value="Unassembled WGS sequence"/>
</dbReference>
<reference evidence="7 8" key="1">
    <citation type="journal article" date="2015" name="Genome Biol. Evol.">
        <title>Phylogenomic analyses indicate that early fungi evolved digesting cell walls of algal ancestors of land plants.</title>
        <authorList>
            <person name="Chang Y."/>
            <person name="Wang S."/>
            <person name="Sekimoto S."/>
            <person name="Aerts A.L."/>
            <person name="Choi C."/>
            <person name="Clum A."/>
            <person name="LaButti K.M."/>
            <person name="Lindquist E.A."/>
            <person name="Yee Ngan C."/>
            <person name="Ohm R.A."/>
            <person name="Salamov A.A."/>
            <person name="Grigoriev I.V."/>
            <person name="Spatafora J.W."/>
            <person name="Berbee M.L."/>
        </authorList>
    </citation>
    <scope>NUCLEOTIDE SEQUENCE [LARGE SCALE GENOMIC DNA]</scope>
    <source>
        <strain evidence="7 8">JEL478</strain>
    </source>
</reference>
<dbReference type="GO" id="GO:0006584">
    <property type="term" value="P:catecholamine metabolic process"/>
    <property type="evidence" value="ECO:0007669"/>
    <property type="project" value="UniProtKB-KW"/>
</dbReference>
<dbReference type="InterPro" id="IPR002935">
    <property type="entry name" value="SAM_O-MeTrfase"/>
</dbReference>
<proteinExistence type="inferred from homology"/>
<dbReference type="InterPro" id="IPR029063">
    <property type="entry name" value="SAM-dependent_MTases_sf"/>
</dbReference>
<evidence type="ECO:0000256" key="4">
    <source>
        <dbReference type="ARBA" id="ARBA00022691"/>
    </source>
</evidence>
<dbReference type="SUPFAM" id="SSF53335">
    <property type="entry name" value="S-adenosyl-L-methionine-dependent methyltransferases"/>
    <property type="match status" value="1"/>
</dbReference>
<dbReference type="OrthoDB" id="186626at2759"/>
<dbReference type="OMA" id="SWMPILG"/>
<dbReference type="PROSITE" id="PS51682">
    <property type="entry name" value="SAM_OMT_I"/>
    <property type="match status" value="1"/>
</dbReference>
<keyword evidence="3 7" id="KW-0808">Transferase</keyword>
<dbReference type="PANTHER" id="PTHR43836">
    <property type="entry name" value="CATECHOL O-METHYLTRANSFERASE 1-RELATED"/>
    <property type="match status" value="1"/>
</dbReference>
<dbReference type="GO" id="GO:0032259">
    <property type="term" value="P:methylation"/>
    <property type="evidence" value="ECO:0007669"/>
    <property type="project" value="UniProtKB-KW"/>
</dbReference>
<dbReference type="GO" id="GO:0016206">
    <property type="term" value="F:catechol O-methyltransferase activity"/>
    <property type="evidence" value="ECO:0007669"/>
    <property type="project" value="UniProtKB-EC"/>
</dbReference>
<evidence type="ECO:0000313" key="8">
    <source>
        <dbReference type="Proteomes" id="UP000070544"/>
    </source>
</evidence>
<dbReference type="AlphaFoldDB" id="A0A139AIS4"/>
<keyword evidence="4" id="KW-0949">S-adenosyl-L-methionine</keyword>
<evidence type="ECO:0000256" key="3">
    <source>
        <dbReference type="ARBA" id="ARBA00022679"/>
    </source>
</evidence>
<dbReference type="STRING" id="1344416.A0A139AIS4"/>
<comment type="similarity">
    <text evidence="6">Belongs to the class I-like SAM-binding methyltransferase superfamily. Cation-dependent O-methyltransferase family.</text>
</comment>
<dbReference type="Pfam" id="PF01596">
    <property type="entry name" value="Methyltransf_3"/>
    <property type="match status" value="1"/>
</dbReference>
<accession>A0A139AIS4</accession>
<evidence type="ECO:0000313" key="7">
    <source>
        <dbReference type="EMBL" id="KXS16690.1"/>
    </source>
</evidence>
<evidence type="ECO:0000256" key="1">
    <source>
        <dbReference type="ARBA" id="ARBA00012880"/>
    </source>
</evidence>
<evidence type="ECO:0000256" key="2">
    <source>
        <dbReference type="ARBA" id="ARBA00022603"/>
    </source>
</evidence>
<gene>
    <name evidence="7" type="ORF">M427DRAFT_31089</name>
</gene>
<evidence type="ECO:0000256" key="5">
    <source>
        <dbReference type="ARBA" id="ARBA00022939"/>
    </source>
</evidence>